<evidence type="ECO:0000313" key="1">
    <source>
        <dbReference type="EMBL" id="MBB4071719.1"/>
    </source>
</evidence>
<protein>
    <recommendedName>
        <fullName evidence="3">Lipoprotein</fullName>
    </recommendedName>
</protein>
<evidence type="ECO:0008006" key="3">
    <source>
        <dbReference type="Google" id="ProtNLM"/>
    </source>
</evidence>
<dbReference type="AlphaFoldDB" id="A0A840DQ97"/>
<comment type="caution">
    <text evidence="1">The sequence shown here is derived from an EMBL/GenBank/DDBJ whole genome shotgun (WGS) entry which is preliminary data.</text>
</comment>
<proteinExistence type="predicted"/>
<keyword evidence="2" id="KW-1185">Reference proteome</keyword>
<dbReference type="Proteomes" id="UP000571183">
    <property type="component" value="Unassembled WGS sequence"/>
</dbReference>
<reference evidence="1" key="1">
    <citation type="submission" date="2020-08" db="EMBL/GenBank/DDBJ databases">
        <title>Sequencing the genomes of 1000 actinobacteria strains.</title>
        <authorList>
            <person name="Klenk H.-P."/>
        </authorList>
    </citation>
    <scope>NUCLEOTIDE SEQUENCE [LARGE SCALE GENOMIC DNA]</scope>
    <source>
        <strain evidence="1">DSM 27064</strain>
    </source>
</reference>
<evidence type="ECO:0000313" key="2">
    <source>
        <dbReference type="Proteomes" id="UP000571183"/>
    </source>
</evidence>
<accession>A0A840DQ97</accession>
<sequence>MSLTAAATLLVAGCAQQEDLTAMQTTDTTQFQDYFPPEKTPPTASVGDETLLLTSSIWRIDGQLRTNENVDESTLPITFLPQPDGALHITLTTARNPMDLYFATFSTLSESGIPTSNAPDSSTQCVADPHSKCHYQLSAEATHITIDSSLLSQGMNVLTAVYPTAESADRAAGINHYSASWAFRFGAQNAP</sequence>
<organism evidence="1 2">
    <name type="scientific">Canibacter oris</name>
    <dbReference type="NCBI Taxonomy" id="1365628"/>
    <lineage>
        <taxon>Bacteria</taxon>
        <taxon>Bacillati</taxon>
        <taxon>Actinomycetota</taxon>
        <taxon>Actinomycetes</taxon>
        <taxon>Micrococcales</taxon>
        <taxon>Microbacteriaceae</taxon>
        <taxon>Canibacter</taxon>
    </lineage>
</organism>
<dbReference type="EMBL" id="JACIFD010000009">
    <property type="protein sequence ID" value="MBB4071719.1"/>
    <property type="molecule type" value="Genomic_DNA"/>
</dbReference>
<gene>
    <name evidence="1" type="ORF">F5897_001033</name>
</gene>
<dbReference type="RefSeq" id="WP_183304725.1">
    <property type="nucleotide sequence ID" value="NZ_JACIFD010000009.1"/>
</dbReference>
<name>A0A840DQ97_9MICO</name>